<organism evidence="5 6">
    <name type="scientific">Persicobacter psychrovividus</name>
    <dbReference type="NCBI Taxonomy" id="387638"/>
    <lineage>
        <taxon>Bacteria</taxon>
        <taxon>Pseudomonadati</taxon>
        <taxon>Bacteroidota</taxon>
        <taxon>Cytophagia</taxon>
        <taxon>Cytophagales</taxon>
        <taxon>Persicobacteraceae</taxon>
        <taxon>Persicobacter</taxon>
    </lineage>
</organism>
<dbReference type="InterPro" id="IPR001932">
    <property type="entry name" value="PPM-type_phosphatase-like_dom"/>
</dbReference>
<evidence type="ECO:0000256" key="3">
    <source>
        <dbReference type="SAM" id="Phobius"/>
    </source>
</evidence>
<name>A0ABN6L7E0_9BACT</name>
<keyword evidence="1" id="KW-0378">Hydrolase</keyword>
<feature type="coiled-coil region" evidence="2">
    <location>
        <begin position="804"/>
        <end position="842"/>
    </location>
</feature>
<dbReference type="InterPro" id="IPR013783">
    <property type="entry name" value="Ig-like_fold"/>
</dbReference>
<reference evidence="5 6" key="1">
    <citation type="submission" date="2021-12" db="EMBL/GenBank/DDBJ databases">
        <title>Genome sequencing of bacteria with rrn-lacking chromosome and rrn-plasmid.</title>
        <authorList>
            <person name="Anda M."/>
            <person name="Iwasaki W."/>
        </authorList>
    </citation>
    <scope>NUCLEOTIDE SEQUENCE [LARGE SCALE GENOMIC DNA]</scope>
    <source>
        <strain evidence="5 6">NBRC 101262</strain>
    </source>
</reference>
<proteinExistence type="predicted"/>
<gene>
    <name evidence="5" type="ORF">PEPS_14100</name>
</gene>
<dbReference type="Pfam" id="PF07228">
    <property type="entry name" value="SpoIIE"/>
    <property type="match status" value="1"/>
</dbReference>
<dbReference type="Gene3D" id="3.60.40.10">
    <property type="entry name" value="PPM-type phosphatase domain"/>
    <property type="match status" value="1"/>
</dbReference>
<evidence type="ECO:0000256" key="1">
    <source>
        <dbReference type="ARBA" id="ARBA00022801"/>
    </source>
</evidence>
<dbReference type="Gene3D" id="2.130.10.10">
    <property type="entry name" value="YVTN repeat-like/Quinoprotein amine dehydrogenase"/>
    <property type="match status" value="1"/>
</dbReference>
<dbReference type="RefSeq" id="WP_338396603.1">
    <property type="nucleotide sequence ID" value="NZ_AP025292.1"/>
</dbReference>
<keyword evidence="3" id="KW-0812">Transmembrane</keyword>
<evidence type="ECO:0000259" key="4">
    <source>
        <dbReference type="Pfam" id="PF07228"/>
    </source>
</evidence>
<dbReference type="InterPro" id="IPR036457">
    <property type="entry name" value="PPM-type-like_dom_sf"/>
</dbReference>
<dbReference type="Gene3D" id="2.60.40.10">
    <property type="entry name" value="Immunoglobulins"/>
    <property type="match status" value="1"/>
</dbReference>
<feature type="transmembrane region" description="Helical" evidence="3">
    <location>
        <begin position="750"/>
        <end position="770"/>
    </location>
</feature>
<dbReference type="InterPro" id="IPR052016">
    <property type="entry name" value="Bact_Sigma-Reg"/>
</dbReference>
<dbReference type="Proteomes" id="UP001354989">
    <property type="component" value="Chromosome"/>
</dbReference>
<accession>A0ABN6L7E0</accession>
<dbReference type="EMBL" id="AP025292">
    <property type="protein sequence ID" value="BDC99129.1"/>
    <property type="molecule type" value="Genomic_DNA"/>
</dbReference>
<dbReference type="InterPro" id="IPR015943">
    <property type="entry name" value="WD40/YVTN_repeat-like_dom_sf"/>
</dbReference>
<protein>
    <recommendedName>
        <fullName evidence="4">PPM-type phosphatase domain-containing protein</fullName>
    </recommendedName>
</protein>
<evidence type="ECO:0000313" key="6">
    <source>
        <dbReference type="Proteomes" id="UP001354989"/>
    </source>
</evidence>
<keyword evidence="2" id="KW-0175">Coiled coil</keyword>
<sequence>MSYIYLLLLALLHFTEAKPTQGSIDHKLTTITLEDEISEFTFEQKIFEDDHGLIYVVGKSQSIGLVQGEKVIPLNDKYPSPKPYIKRFFNKKRVMFGLTEDSLHRYDPAKGAMLKCALPFSVEPKDSPIFSVQDDRVTILIDTKVGQYDFQEQQWRTFDLRKGHSVYYDEGNYWVTDIFKGVFQLQDENLVAVEPLAHLKLRSTPVGFCSLNNNTFIFNRKGEVYQYNTAGKSITDSLFFEELLEYKVKAAIKYDDDHILLDVARSAPFLFNIHSKALKKMGSFQDEDQAYGFLVDRQQNIWWGSHGNLKCLSKNQQLNVYVPEGSRISVAENDLQYYIADEQFNHFTYDDSAGRFSVETLHKINDHLERISVYYPLVVGGKSELLYCYLDKSKGFKKIGNLSITQYKKFVYKGEVYYACFGAETIGVAKFIGRQLFFFSVYLDTKFSPLKVHHNHKNGEGFSFSFFDGNNIGFLELDNAQIDFLMDHLLPIEEYTKKYTNGKRLPNADQLYKRMDNRVVVTQKQSDEGMFYFENKELYFAFKEQTFHVDAEEGALQLVENMADSHRIYVQEEGPGKVVLTKAGFSYFQNANGDRYPLGLGHRDAAHISLSKKIGQDKYLFFLTDHYVYRDFTMAKDSLQLCFFKYQKVVNAPRDTSTTFVNQDLQPTLLQLKSDESLLLQVATANYDHHSKIMYRCLVDGEVWQSWGSGQQFQLSGLAFGKHRITIEARHNFDHFIAPITFDLSVGAPWYLSYYMLALYVFLLLINIYIARRYSLHKIKARNEYLEEQVHNRTQELEHRAVVLEEQNKKIAIQAQEIEGFNRELESRNQNLEASIVYAKRVQKVFSPSLSTIRKFIPHSFLFSRAKDHLSGDFFWIEEVPQGVIFAVADCTGHGVASALLTMYARRTLEEIVLNRAETNPAIILRELQKQFTFREATAKNRSGEGLEIGIVLVDKNQQVLNFAAANMNLLLVQHSEVKVIKGDRFYIGNNIFDRDFSFTYFEEPFDKDCEIFLATDGFSDQFGGEHGRKMKKRLQNEYFESIIGQPAEEQGTRIAEFFDKWKGKEELVDDVMVFGCRPASVKHKGPRHGVFNRDEFMA</sequence>
<evidence type="ECO:0000313" key="5">
    <source>
        <dbReference type="EMBL" id="BDC99129.1"/>
    </source>
</evidence>
<dbReference type="PANTHER" id="PTHR43156">
    <property type="entry name" value="STAGE II SPORULATION PROTEIN E-RELATED"/>
    <property type="match status" value="1"/>
</dbReference>
<feature type="domain" description="PPM-type phosphatase" evidence="4">
    <location>
        <begin position="882"/>
        <end position="1075"/>
    </location>
</feature>
<keyword evidence="3" id="KW-1133">Transmembrane helix</keyword>
<keyword evidence="3" id="KW-0472">Membrane</keyword>
<evidence type="ECO:0000256" key="2">
    <source>
        <dbReference type="SAM" id="Coils"/>
    </source>
</evidence>
<dbReference type="PANTHER" id="PTHR43156:SF9">
    <property type="entry name" value="HAMP DOMAIN-CONTAINING PROTEIN"/>
    <property type="match status" value="1"/>
</dbReference>
<keyword evidence="6" id="KW-1185">Reference proteome</keyword>